<comment type="caution">
    <text evidence="3">The sequence shown here is derived from an EMBL/GenBank/DDBJ whole genome shotgun (WGS) entry which is preliminary data.</text>
</comment>
<sequence>MRICIYGAGAMGTSLGVLLDEMSLDFVTHNAAHVEAMNRDGATIEGALTRCVKVRAKLPSQMEGKYDLVILAVKQRETHAAVTFLKSFLKEDGCIVTVQNGLPEPEIAKMVGKDRVYGCTLSWSAETVSPGIVRVTSETGFHLGLGAYGDGKRLDDIAPLFSHAGMLTVGNLMEMRFAKLSVNAAFSTLSAISGLTFYELARKYKKLVLTLMREVFAVARAYGCEKLPQNGYDLFKVFDGLFAGLLLPIAMKPYRETRSGMLRDIEAGKRCDVDFVAGAAVRAGKEKGIELPVMTAAIALVHDVENGLAEIAPDTLQLLNN</sequence>
<gene>
    <name evidence="3" type="ORF">H9812_05890</name>
</gene>
<dbReference type="Gene3D" id="1.10.1040.10">
    <property type="entry name" value="N-(1-d-carboxylethyl)-l-norvaline Dehydrogenase, domain 2"/>
    <property type="match status" value="1"/>
</dbReference>
<evidence type="ECO:0000313" key="4">
    <source>
        <dbReference type="Proteomes" id="UP000824044"/>
    </source>
</evidence>
<feature type="domain" description="Ketopantoate reductase C-terminal" evidence="2">
    <location>
        <begin position="171"/>
        <end position="305"/>
    </location>
</feature>
<name>A0A9D2DXB3_9FIRM</name>
<evidence type="ECO:0000259" key="2">
    <source>
        <dbReference type="Pfam" id="PF08546"/>
    </source>
</evidence>
<dbReference type="SUPFAM" id="SSF48179">
    <property type="entry name" value="6-phosphogluconate dehydrogenase C-terminal domain-like"/>
    <property type="match status" value="1"/>
</dbReference>
<evidence type="ECO:0000313" key="3">
    <source>
        <dbReference type="EMBL" id="HIZ24982.1"/>
    </source>
</evidence>
<dbReference type="AlphaFoldDB" id="A0A9D2DXB3"/>
<dbReference type="Proteomes" id="UP000824044">
    <property type="component" value="Unassembled WGS sequence"/>
</dbReference>
<dbReference type="SUPFAM" id="SSF51735">
    <property type="entry name" value="NAD(P)-binding Rossmann-fold domains"/>
    <property type="match status" value="1"/>
</dbReference>
<dbReference type="InterPro" id="IPR013752">
    <property type="entry name" value="KPA_reductase"/>
</dbReference>
<dbReference type="InterPro" id="IPR008927">
    <property type="entry name" value="6-PGluconate_DH-like_C_sf"/>
</dbReference>
<dbReference type="GO" id="GO:0005737">
    <property type="term" value="C:cytoplasm"/>
    <property type="evidence" value="ECO:0007669"/>
    <property type="project" value="TreeGrafter"/>
</dbReference>
<organism evidence="3 4">
    <name type="scientific">Candidatus Gallimonas intestinigallinarum</name>
    <dbReference type="NCBI Taxonomy" id="2838604"/>
    <lineage>
        <taxon>Bacteria</taxon>
        <taxon>Bacillati</taxon>
        <taxon>Bacillota</taxon>
        <taxon>Clostridia</taxon>
        <taxon>Candidatus Gallimonas</taxon>
    </lineage>
</organism>
<dbReference type="Pfam" id="PF02558">
    <property type="entry name" value="ApbA"/>
    <property type="match status" value="1"/>
</dbReference>
<dbReference type="Gene3D" id="3.40.50.720">
    <property type="entry name" value="NAD(P)-binding Rossmann-like Domain"/>
    <property type="match status" value="1"/>
</dbReference>
<dbReference type="Pfam" id="PF08546">
    <property type="entry name" value="ApbA_C"/>
    <property type="match status" value="1"/>
</dbReference>
<dbReference type="InterPro" id="IPR051402">
    <property type="entry name" value="KPR-Related"/>
</dbReference>
<accession>A0A9D2DXB3</accession>
<dbReference type="PANTHER" id="PTHR21708">
    <property type="entry name" value="PROBABLE 2-DEHYDROPANTOATE 2-REDUCTASE"/>
    <property type="match status" value="1"/>
</dbReference>
<dbReference type="InterPro" id="IPR013328">
    <property type="entry name" value="6PGD_dom2"/>
</dbReference>
<evidence type="ECO:0000259" key="1">
    <source>
        <dbReference type="Pfam" id="PF02558"/>
    </source>
</evidence>
<evidence type="ECO:0008006" key="5">
    <source>
        <dbReference type="Google" id="ProtNLM"/>
    </source>
</evidence>
<dbReference type="PANTHER" id="PTHR21708:SF26">
    <property type="entry name" value="2-DEHYDROPANTOATE 2-REDUCTASE"/>
    <property type="match status" value="1"/>
</dbReference>
<dbReference type="InterPro" id="IPR036291">
    <property type="entry name" value="NAD(P)-bd_dom_sf"/>
</dbReference>
<reference evidence="3" key="1">
    <citation type="journal article" date="2021" name="PeerJ">
        <title>Extensive microbial diversity within the chicken gut microbiome revealed by metagenomics and culture.</title>
        <authorList>
            <person name="Gilroy R."/>
            <person name="Ravi A."/>
            <person name="Getino M."/>
            <person name="Pursley I."/>
            <person name="Horton D.L."/>
            <person name="Alikhan N.F."/>
            <person name="Baker D."/>
            <person name="Gharbi K."/>
            <person name="Hall N."/>
            <person name="Watson M."/>
            <person name="Adriaenssens E.M."/>
            <person name="Foster-Nyarko E."/>
            <person name="Jarju S."/>
            <person name="Secka A."/>
            <person name="Antonio M."/>
            <person name="Oren A."/>
            <person name="Chaudhuri R.R."/>
            <person name="La Ragione R."/>
            <person name="Hildebrand F."/>
            <person name="Pallen M.J."/>
        </authorList>
    </citation>
    <scope>NUCLEOTIDE SEQUENCE</scope>
    <source>
        <strain evidence="3">CHK33-5263</strain>
    </source>
</reference>
<reference evidence="3" key="2">
    <citation type="submission" date="2021-04" db="EMBL/GenBank/DDBJ databases">
        <authorList>
            <person name="Gilroy R."/>
        </authorList>
    </citation>
    <scope>NUCLEOTIDE SEQUENCE</scope>
    <source>
        <strain evidence="3">CHK33-5263</strain>
    </source>
</reference>
<feature type="domain" description="Ketopantoate reductase N-terminal" evidence="1">
    <location>
        <begin position="3"/>
        <end position="144"/>
    </location>
</feature>
<protein>
    <recommendedName>
        <fullName evidence="5">2-dehydropantoate 2-reductase</fullName>
    </recommendedName>
</protein>
<dbReference type="EMBL" id="DXBS01000113">
    <property type="protein sequence ID" value="HIZ24982.1"/>
    <property type="molecule type" value="Genomic_DNA"/>
</dbReference>
<proteinExistence type="predicted"/>
<dbReference type="InterPro" id="IPR013332">
    <property type="entry name" value="KPR_N"/>
</dbReference>